<accession>A0A2N1NN61</accession>
<reference evidence="1 2" key="1">
    <citation type="submission" date="2016-04" db="EMBL/GenBank/DDBJ databases">
        <title>Genome analyses suggest a sexual origin of heterokaryosis in a supposedly ancient asexual fungus.</title>
        <authorList>
            <person name="Ropars J."/>
            <person name="Sedzielewska K."/>
            <person name="Noel J."/>
            <person name="Charron P."/>
            <person name="Farinelli L."/>
            <person name="Marton T."/>
            <person name="Kruger M."/>
            <person name="Pelin A."/>
            <person name="Brachmann A."/>
            <person name="Corradi N."/>
        </authorList>
    </citation>
    <scope>NUCLEOTIDE SEQUENCE [LARGE SCALE GENOMIC DNA]</scope>
    <source>
        <strain evidence="1 2">C2</strain>
    </source>
</reference>
<proteinExistence type="predicted"/>
<sequence>MDKNSTHHSHRIDYHFGNIDLLEQSIHSYTQSIPQSFFNTDHKIVITLLEKTFFDSKNKYIFDKFMNALPFNKRKEDTKTIFKYDQMTKDLWSTYMNCSRSLFKKRFSKLSLDINTKEALNRYWNTFEQSVIDLKKDTIPQKSINLNTSSTNDLPLEL</sequence>
<protein>
    <submittedName>
        <fullName evidence="1">Uncharacterized protein</fullName>
    </submittedName>
</protein>
<dbReference type="EMBL" id="LLXL01000251">
    <property type="protein sequence ID" value="PKK75310.1"/>
    <property type="molecule type" value="Genomic_DNA"/>
</dbReference>
<evidence type="ECO:0000313" key="1">
    <source>
        <dbReference type="EMBL" id="PKK75310.1"/>
    </source>
</evidence>
<dbReference type="VEuPathDB" id="FungiDB:FUN_024899"/>
<dbReference type="VEuPathDB" id="FungiDB:RhiirA1_393003"/>
<comment type="caution">
    <text evidence="1">The sequence shown here is derived from an EMBL/GenBank/DDBJ whole genome shotgun (WGS) entry which is preliminary data.</text>
</comment>
<gene>
    <name evidence="1" type="ORF">RhiirC2_773780</name>
</gene>
<name>A0A2N1NN61_9GLOM</name>
<dbReference type="Proteomes" id="UP000233469">
    <property type="component" value="Unassembled WGS sequence"/>
</dbReference>
<evidence type="ECO:0000313" key="2">
    <source>
        <dbReference type="Proteomes" id="UP000233469"/>
    </source>
</evidence>
<organism evidence="1 2">
    <name type="scientific">Rhizophagus irregularis</name>
    <dbReference type="NCBI Taxonomy" id="588596"/>
    <lineage>
        <taxon>Eukaryota</taxon>
        <taxon>Fungi</taxon>
        <taxon>Fungi incertae sedis</taxon>
        <taxon>Mucoromycota</taxon>
        <taxon>Glomeromycotina</taxon>
        <taxon>Glomeromycetes</taxon>
        <taxon>Glomerales</taxon>
        <taxon>Glomeraceae</taxon>
        <taxon>Rhizophagus</taxon>
    </lineage>
</organism>
<reference evidence="1 2" key="2">
    <citation type="submission" date="2017-10" db="EMBL/GenBank/DDBJ databases">
        <title>Extensive intraspecific genome diversity in a model arbuscular mycorrhizal fungus.</title>
        <authorList>
            <person name="Chen E.C.H."/>
            <person name="Morin E."/>
            <person name="Baudet D."/>
            <person name="Noel J."/>
            <person name="Ndikumana S."/>
            <person name="Charron P."/>
            <person name="St-Onge C."/>
            <person name="Giorgi J."/>
            <person name="Grigoriev I.V."/>
            <person name="Roux C."/>
            <person name="Martin F.M."/>
            <person name="Corradi N."/>
        </authorList>
    </citation>
    <scope>NUCLEOTIDE SEQUENCE [LARGE SCALE GENOMIC DNA]</scope>
    <source>
        <strain evidence="1 2">C2</strain>
    </source>
</reference>
<dbReference type="AlphaFoldDB" id="A0A2N1NN61"/>